<comment type="similarity">
    <text evidence="1">Belongs to the enoyl-CoA hydratase/isomerase family.</text>
</comment>
<dbReference type="SUPFAM" id="SSF54637">
    <property type="entry name" value="Thioesterase/thiol ester dehydrase-isomerase"/>
    <property type="match status" value="1"/>
</dbReference>
<sequence>MIDMTSVPSAVFGPVTRSMLADYAAASGDNNPLHLSDTAAQQAGYPEVIAQGMLSMAFVGRWVTSWCPLHAVQSMSSRFTSPTPLGSYLRCEGRVRSVDKDSLTVDFTVTLEGSDVIMLKGAVVVKAA</sequence>
<feature type="domain" description="MaoC-like" evidence="2">
    <location>
        <begin position="14"/>
        <end position="109"/>
    </location>
</feature>
<dbReference type="PANTHER" id="PTHR43841">
    <property type="entry name" value="3-HYDROXYACYL-THIOESTER DEHYDRATASE HTDX-RELATED"/>
    <property type="match status" value="1"/>
</dbReference>
<dbReference type="EMBL" id="JACBZR010000001">
    <property type="protein sequence ID" value="NYI76776.1"/>
    <property type="molecule type" value="Genomic_DNA"/>
</dbReference>
<dbReference type="AlphaFoldDB" id="A0A7Z0IRE7"/>
<name>A0A7Z0IRE7_9ACTN</name>
<proteinExistence type="inferred from homology"/>
<evidence type="ECO:0000313" key="4">
    <source>
        <dbReference type="Proteomes" id="UP000564496"/>
    </source>
</evidence>
<gene>
    <name evidence="3" type="ORF">BJ988_001424</name>
</gene>
<protein>
    <submittedName>
        <fullName evidence="3">Acyl dehydratase</fullName>
    </submittedName>
</protein>
<dbReference type="PANTHER" id="PTHR43841:SF3">
    <property type="entry name" value="(3R)-HYDROXYACYL-ACP DEHYDRATASE SUBUNIT HADB"/>
    <property type="match status" value="1"/>
</dbReference>
<evidence type="ECO:0000313" key="3">
    <source>
        <dbReference type="EMBL" id="NYI76776.1"/>
    </source>
</evidence>
<reference evidence="3 4" key="1">
    <citation type="submission" date="2020-07" db="EMBL/GenBank/DDBJ databases">
        <title>Sequencing the genomes of 1000 actinobacteria strains.</title>
        <authorList>
            <person name="Klenk H.-P."/>
        </authorList>
    </citation>
    <scope>NUCLEOTIDE SEQUENCE [LARGE SCALE GENOMIC DNA]</scope>
    <source>
        <strain evidence="3 4">DSM 26487</strain>
    </source>
</reference>
<dbReference type="RefSeq" id="WP_179657386.1">
    <property type="nucleotide sequence ID" value="NZ_JACBZR010000001.1"/>
</dbReference>
<evidence type="ECO:0000256" key="1">
    <source>
        <dbReference type="ARBA" id="ARBA00005254"/>
    </source>
</evidence>
<keyword evidence="4" id="KW-1185">Reference proteome</keyword>
<dbReference type="Pfam" id="PF01575">
    <property type="entry name" value="MaoC_dehydratas"/>
    <property type="match status" value="1"/>
</dbReference>
<dbReference type="InterPro" id="IPR002539">
    <property type="entry name" value="MaoC-like_dom"/>
</dbReference>
<comment type="caution">
    <text evidence="3">The sequence shown here is derived from an EMBL/GenBank/DDBJ whole genome shotgun (WGS) entry which is preliminary data.</text>
</comment>
<accession>A0A7Z0IRE7</accession>
<organism evidence="3 4">
    <name type="scientific">Nocardioides panzhihuensis</name>
    <dbReference type="NCBI Taxonomy" id="860243"/>
    <lineage>
        <taxon>Bacteria</taxon>
        <taxon>Bacillati</taxon>
        <taxon>Actinomycetota</taxon>
        <taxon>Actinomycetes</taxon>
        <taxon>Propionibacteriales</taxon>
        <taxon>Nocardioidaceae</taxon>
        <taxon>Nocardioides</taxon>
    </lineage>
</organism>
<dbReference type="Proteomes" id="UP000564496">
    <property type="component" value="Unassembled WGS sequence"/>
</dbReference>
<dbReference type="InterPro" id="IPR029069">
    <property type="entry name" value="HotDog_dom_sf"/>
</dbReference>
<evidence type="ECO:0000259" key="2">
    <source>
        <dbReference type="Pfam" id="PF01575"/>
    </source>
</evidence>
<dbReference type="Gene3D" id="3.10.129.10">
    <property type="entry name" value="Hotdog Thioesterase"/>
    <property type="match status" value="1"/>
</dbReference>